<dbReference type="InterPro" id="IPR002710">
    <property type="entry name" value="Dilute_dom"/>
</dbReference>
<evidence type="ECO:0000259" key="16">
    <source>
        <dbReference type="PROSITE" id="PS51844"/>
    </source>
</evidence>
<dbReference type="PROSITE" id="PS50096">
    <property type="entry name" value="IQ"/>
    <property type="match status" value="4"/>
</dbReference>
<dbReference type="FunFam" id="3.40.850.10:FF:000089">
    <property type="entry name" value="Myosin VC"/>
    <property type="match status" value="1"/>
</dbReference>
<dbReference type="SUPFAM" id="SSF52540">
    <property type="entry name" value="P-loop containing nucleoside triphosphate hydrolases"/>
    <property type="match status" value="2"/>
</dbReference>
<dbReference type="InterPro" id="IPR001609">
    <property type="entry name" value="Myosin_head_motor_dom-like"/>
</dbReference>
<dbReference type="InterPro" id="IPR036961">
    <property type="entry name" value="Kinesin_motor_dom_sf"/>
</dbReference>
<keyword evidence="5 11" id="KW-0067">ATP-binding</keyword>
<evidence type="ECO:0000313" key="18">
    <source>
        <dbReference type="Proteomes" id="UP000694558"/>
    </source>
</evidence>
<evidence type="ECO:0000256" key="3">
    <source>
        <dbReference type="ARBA" id="ARBA00022737"/>
    </source>
</evidence>
<feature type="region of interest" description="Disordered" evidence="13">
    <location>
        <begin position="1109"/>
        <end position="1135"/>
    </location>
</feature>
<dbReference type="SMART" id="SM00242">
    <property type="entry name" value="MYSc"/>
    <property type="match status" value="1"/>
</dbReference>
<dbReference type="GeneTree" id="ENSGT00940000155347"/>
<dbReference type="FunFam" id="3.30.70.1590:FF:000003">
    <property type="entry name" value="Myosin-Va isoform 1"/>
    <property type="match status" value="1"/>
</dbReference>
<keyword evidence="6" id="KW-0112">Calmodulin-binding</keyword>
<keyword evidence="9 11" id="KW-0505">Motor protein</keyword>
<dbReference type="GO" id="GO:0016459">
    <property type="term" value="C:myosin complex"/>
    <property type="evidence" value="ECO:0007669"/>
    <property type="project" value="UniProtKB-KW"/>
</dbReference>
<feature type="coiled-coil region" evidence="12">
    <location>
        <begin position="1354"/>
        <end position="1388"/>
    </location>
</feature>
<feature type="compositionally biased region" description="Basic and acidic residues" evidence="13">
    <location>
        <begin position="628"/>
        <end position="638"/>
    </location>
</feature>
<proteinExistence type="inferred from homology"/>
<dbReference type="PANTHER" id="PTHR13140">
    <property type="entry name" value="MYOSIN"/>
    <property type="match status" value="1"/>
</dbReference>
<evidence type="ECO:0000259" key="15">
    <source>
        <dbReference type="PROSITE" id="PS51456"/>
    </source>
</evidence>
<dbReference type="Ensembl" id="ENSSMAT00000067319.1">
    <property type="protein sequence ID" value="ENSSMAP00000059815.1"/>
    <property type="gene ID" value="ENSSMAG00000007750.2"/>
</dbReference>
<dbReference type="Pfam" id="PF00063">
    <property type="entry name" value="Myosin_head"/>
    <property type="match status" value="1"/>
</dbReference>
<evidence type="ECO:0000256" key="1">
    <source>
        <dbReference type="ARBA" id="ARBA00008314"/>
    </source>
</evidence>
<dbReference type="InterPro" id="IPR004009">
    <property type="entry name" value="SH3_Myosin"/>
</dbReference>
<protein>
    <submittedName>
        <fullName evidence="17">Myosin VA</fullName>
    </submittedName>
</protein>
<feature type="domain" description="Dilute" evidence="14">
    <location>
        <begin position="1542"/>
        <end position="1818"/>
    </location>
</feature>
<feature type="binding site" evidence="11">
    <location>
        <begin position="175"/>
        <end position="182"/>
    </location>
    <ligand>
        <name>ATP</name>
        <dbReference type="ChEBI" id="CHEBI:30616"/>
    </ligand>
</feature>
<dbReference type="PROSITE" id="PS51844">
    <property type="entry name" value="SH3_LIKE"/>
    <property type="match status" value="1"/>
</dbReference>
<evidence type="ECO:0000256" key="4">
    <source>
        <dbReference type="ARBA" id="ARBA00022741"/>
    </source>
</evidence>
<dbReference type="Gene3D" id="1.10.10.820">
    <property type="match status" value="1"/>
</dbReference>
<comment type="similarity">
    <text evidence="1 11">Belongs to the TRAFAC class myosin-kinesin ATPase superfamily. Myosin family.</text>
</comment>
<evidence type="ECO:0000256" key="5">
    <source>
        <dbReference type="ARBA" id="ARBA00022840"/>
    </source>
</evidence>
<evidence type="ECO:0000256" key="13">
    <source>
        <dbReference type="SAM" id="MobiDB-lite"/>
    </source>
</evidence>
<dbReference type="GO" id="GO:0005516">
    <property type="term" value="F:calmodulin binding"/>
    <property type="evidence" value="ECO:0007669"/>
    <property type="project" value="UniProtKB-KW"/>
</dbReference>
<keyword evidence="3" id="KW-0677">Repeat</keyword>
<accession>A0A8D3DJV6</accession>
<dbReference type="FunFam" id="1.20.5.190:FF:000001">
    <property type="entry name" value="unconventional myosin-Va"/>
    <property type="match status" value="1"/>
</dbReference>
<evidence type="ECO:0000256" key="7">
    <source>
        <dbReference type="ARBA" id="ARBA00023054"/>
    </source>
</evidence>
<feature type="region of interest" description="Disordered" evidence="13">
    <location>
        <begin position="610"/>
        <end position="643"/>
    </location>
</feature>
<keyword evidence="2" id="KW-0597">Phosphoprotein</keyword>
<dbReference type="InterPro" id="IPR000048">
    <property type="entry name" value="IQ_motif_EF-hand-BS"/>
</dbReference>
<dbReference type="GO" id="GO:0005524">
    <property type="term" value="F:ATP binding"/>
    <property type="evidence" value="ECO:0007669"/>
    <property type="project" value="UniProtKB-UniRule"/>
</dbReference>
<reference evidence="17" key="1">
    <citation type="submission" date="2023-05" db="EMBL/GenBank/DDBJ databases">
        <title>High-quality long-read genome of Scophthalmus maximus.</title>
        <authorList>
            <person name="Lien S."/>
            <person name="Martinez P."/>
        </authorList>
    </citation>
    <scope>NUCLEOTIDE SEQUENCE [LARGE SCALE GENOMIC DNA]</scope>
</reference>
<dbReference type="Gene3D" id="1.20.58.530">
    <property type="match status" value="1"/>
</dbReference>
<feature type="domain" description="Myosin N-terminal SH3-like" evidence="16">
    <location>
        <begin position="20"/>
        <end position="72"/>
    </location>
</feature>
<dbReference type="PROSITE" id="PS51126">
    <property type="entry name" value="DILUTE"/>
    <property type="match status" value="1"/>
</dbReference>
<dbReference type="GO" id="GO:0051015">
    <property type="term" value="F:actin filament binding"/>
    <property type="evidence" value="ECO:0007669"/>
    <property type="project" value="TreeGrafter"/>
</dbReference>
<dbReference type="GO" id="GO:0000146">
    <property type="term" value="F:microfilament motor activity"/>
    <property type="evidence" value="ECO:0007669"/>
    <property type="project" value="TreeGrafter"/>
</dbReference>
<dbReference type="Gene3D" id="3.30.70.1590">
    <property type="match status" value="1"/>
</dbReference>
<feature type="coiled-coil region" evidence="12">
    <location>
        <begin position="1158"/>
        <end position="1228"/>
    </location>
</feature>
<dbReference type="Proteomes" id="UP000694558">
    <property type="component" value="Chromosome 5"/>
</dbReference>
<dbReference type="GO" id="GO:0005737">
    <property type="term" value="C:cytoplasm"/>
    <property type="evidence" value="ECO:0007669"/>
    <property type="project" value="TreeGrafter"/>
</dbReference>
<evidence type="ECO:0000256" key="8">
    <source>
        <dbReference type="ARBA" id="ARBA00023123"/>
    </source>
</evidence>
<evidence type="ECO:0000313" key="17">
    <source>
        <dbReference type="Ensembl" id="ENSSMAP00000059815.1"/>
    </source>
</evidence>
<dbReference type="SMART" id="SM01132">
    <property type="entry name" value="DIL"/>
    <property type="match status" value="1"/>
</dbReference>
<evidence type="ECO:0000259" key="14">
    <source>
        <dbReference type="PROSITE" id="PS51126"/>
    </source>
</evidence>
<dbReference type="FunFam" id="1.10.10.820:FF:000001">
    <property type="entry name" value="Myosin heavy chain"/>
    <property type="match status" value="1"/>
</dbReference>
<dbReference type="InterPro" id="IPR058662">
    <property type="entry name" value="Myo5a/b_dom"/>
</dbReference>
<dbReference type="InterPro" id="IPR027417">
    <property type="entry name" value="P-loop_NTPase"/>
</dbReference>
<sequence>MSNVRKTASAAAGSLTELSTRRARVWIPDAEEVWKSAELNKDYKNGDASLVLMLEDGTNIEHKLDPKTKNLPYLRNPDILVGENDLTALSYLHEPAVLHNLKVRFVDSKLIYTYCGIVLVAINPYETLPIYGTDIINAYSGQNMGDMDPHIFAVAEEAYKQMARDERNQSIIVSGESGAGKTVSAKYAMRYFATVSGSASEANVEQKVLASNPIMEAIGNAKTTRNDNSSRFGKYIEIGFDTRFRIIGANMRTYLLEKSRVVFQADEERNYHIFYQLCASSHLPEFKTLKLSNANDFLYTRQGRSPVIVGVDDTKELNATRNAFMLLGINESYQMGLFRVLAAILHLGNVEIKDRDSDSSVIAPNNRHLTAFCELVGVTYQDMTQWLCHRKLKTAAETYIKPLPRLQATNARDALSKHIYAKLFNWIVEHVNKALITNVKQHSFIGVLDIYGFETFEINSFEQFCINYANEKLQQQFNMHVFKLEQEEYMKEQIPWTLIDFYDNQPCINLIEAKMGILDLLDEECKMPKGSDDSWAQKLYNTHLKTCSLFEKPRMSNRAFIIQHFADKVEYQCDGFLEKNKDTVNEEQINVLKASKFDLLVELFQDEHPATSPTGQVAGTGGRTRLSIKPDKSREKSSKEHKKTVGCQFRNSLQMLMETLNATIPHYVRCIKPNDFKLAFTFDPKRAVQQLRACGVLETIRISAAGFPSRWTYQEFFSRYRVLMKQKDVLPDKRLTCRNVLEKLVEDQDKYQFGKTKIFFRAGQVAYLEKLRADKLRAACIRIQKTIRCWLARKKYLRKRCAAITIQRFTRGYQARCLAKFMRRSQAATVIQKYQRMCVEKKRYRQKQAAALAMQTILRGYMARQKYQGLLRQHMAVIIQKRIRGWLARCWYKRCLESIVYLQCCIRRMRARRELKKLKIEARSVEHFKKLNKGMENKIMQLQRKVDEQSKEMRLTNERLNGLETSYSAESERMRGELSRLRGVEEDAKNKTIQVTSLLEELERLRKELSVTQKEKKTIEDWAHTYRNEMEKMVSELKEQNGSLKKDKDDLNRLIQEQSQQMTEKMARAIAEETQQLETDLNEERSRYQNLLTEHLRLEEKYDDLKEVALSSNVSKPGHRRTDSTHSSNESEYTYNSEYAELEEGSRAAEVRIDTSLTLKLQKRLTELEQEKQSLRNELENKEDQFQRDDAEFKKARGAELEYESLKRQELESENKKLKHNLAEMRQSLLGNAAANSGAPGSPAYKVLLDQLNSSCEELDVRKEEVLILRSQLVSQKEAMHHKETMTEPSVYVEDVSKLKDADEIKQAYVGLKDTNRSAAPDFHKLNEDGELWLVNQGLKETIRLLEHQLQTQRRGHDNEVEALRGELQNVKEENNRQQQLLAQNLQLPPEARIEASLQHEITRLTNENLVRCDAHTQIRDLMEQLEKQDRTIRKLKKQLKVYSKRIGEMGAGQTEGQTSPGQMVDEPIHPVNIPRREKDFQGMLEYKKEDELKLVKNLILELKPRGVAVNLIPGLPAYILFMCLRHADYVNDDQKVRTLLTSTINSIKKILKKRGDDFETVSFWLSNTCRFLHCLKQYSGDEAFMKHNTSRQNEHCLSNFDLAEYRQVISDLAIQIYQQLIKCMENILHPMIVSGMLEHETIQGVSGVKPTGLRKRTSSIADEGTYTLDSILRQLSAFHSTMCQHGTDPELIKQVVKQQFYIIGAVTLNNLLLRKDMCSWSKGMQIRYNVSQLEEWLRDKGLMTCGAKETLEPLIQAAQLLQVKKKTDEDAEAICSMCQALTTAQIVKVLNLYTPVNEFEERVSVAFIRTIQTRLRDRCESPQLLMDTKMIYPVTFPFNPSCLALETIQIPSSLQLGFLTRV</sequence>
<dbReference type="Gene3D" id="1.20.5.190">
    <property type="match status" value="3"/>
</dbReference>
<keyword evidence="8 11" id="KW-0518">Myosin</keyword>
<dbReference type="PROSITE" id="PS51456">
    <property type="entry name" value="MYOSIN_MOTOR"/>
    <property type="match status" value="1"/>
</dbReference>
<dbReference type="Pfam" id="PF25966">
    <property type="entry name" value="Myo5a"/>
    <property type="match status" value="1"/>
</dbReference>
<evidence type="ECO:0000256" key="11">
    <source>
        <dbReference type="PROSITE-ProRule" id="PRU00782"/>
    </source>
</evidence>
<organism evidence="17 18">
    <name type="scientific">Scophthalmus maximus</name>
    <name type="common">Turbot</name>
    <name type="synonym">Psetta maxima</name>
    <dbReference type="NCBI Taxonomy" id="52904"/>
    <lineage>
        <taxon>Eukaryota</taxon>
        <taxon>Metazoa</taxon>
        <taxon>Chordata</taxon>
        <taxon>Craniata</taxon>
        <taxon>Vertebrata</taxon>
        <taxon>Euteleostomi</taxon>
        <taxon>Actinopterygii</taxon>
        <taxon>Neopterygii</taxon>
        <taxon>Teleostei</taxon>
        <taxon>Neoteleostei</taxon>
        <taxon>Acanthomorphata</taxon>
        <taxon>Carangaria</taxon>
        <taxon>Pleuronectiformes</taxon>
        <taxon>Pleuronectoidei</taxon>
        <taxon>Scophthalmidae</taxon>
        <taxon>Scophthalmus</taxon>
    </lineage>
</organism>
<dbReference type="Pfam" id="PF01843">
    <property type="entry name" value="DIL"/>
    <property type="match status" value="1"/>
</dbReference>
<dbReference type="GO" id="GO:0016020">
    <property type="term" value="C:membrane"/>
    <property type="evidence" value="ECO:0007669"/>
    <property type="project" value="TreeGrafter"/>
</dbReference>
<evidence type="ECO:0000256" key="2">
    <source>
        <dbReference type="ARBA" id="ARBA00022553"/>
    </source>
</evidence>
<keyword evidence="7 12" id="KW-0175">Coiled coil</keyword>
<feature type="domain" description="Myosin motor" evidence="15">
    <location>
        <begin position="81"/>
        <end position="773"/>
    </location>
</feature>
<keyword evidence="4 11" id="KW-0547">Nucleotide-binding</keyword>
<dbReference type="Gene3D" id="1.20.120.720">
    <property type="entry name" value="Myosin VI head, motor domain, U50 subdomain"/>
    <property type="match status" value="1"/>
</dbReference>
<dbReference type="PANTHER" id="PTHR13140:SF273">
    <property type="entry name" value="UNCONVENTIONAL MYOSIN-VA"/>
    <property type="match status" value="1"/>
</dbReference>
<feature type="coiled-coil region" evidence="12">
    <location>
        <begin position="925"/>
        <end position="1108"/>
    </location>
</feature>
<feature type="coiled-coil region" evidence="12">
    <location>
        <begin position="1419"/>
        <end position="1446"/>
    </location>
</feature>
<dbReference type="InterPro" id="IPR036103">
    <property type="entry name" value="MYSc_Myo5"/>
</dbReference>
<evidence type="ECO:0000256" key="6">
    <source>
        <dbReference type="ARBA" id="ARBA00022860"/>
    </source>
</evidence>
<dbReference type="GO" id="GO:0007015">
    <property type="term" value="P:actin filament organization"/>
    <property type="evidence" value="ECO:0007669"/>
    <property type="project" value="TreeGrafter"/>
</dbReference>
<dbReference type="Pfam" id="PF00612">
    <property type="entry name" value="IQ"/>
    <property type="match status" value="5"/>
</dbReference>
<name>A0A8D3DJV6_SCOMX</name>
<dbReference type="PRINTS" id="PR00193">
    <property type="entry name" value="MYOSINHEAVY"/>
</dbReference>
<evidence type="ECO:0000256" key="10">
    <source>
        <dbReference type="ARBA" id="ARBA00023203"/>
    </source>
</evidence>
<dbReference type="FunFam" id="1.20.58.530:FF:000002">
    <property type="entry name" value="Class V myosin"/>
    <property type="match status" value="1"/>
</dbReference>
<feature type="region of interest" description="Actin-binding" evidence="11">
    <location>
        <begin position="653"/>
        <end position="675"/>
    </location>
</feature>
<gene>
    <name evidence="17" type="primary">MYO5A</name>
</gene>
<dbReference type="SMART" id="SM00015">
    <property type="entry name" value="IQ"/>
    <property type="match status" value="6"/>
</dbReference>
<evidence type="ECO:0000256" key="9">
    <source>
        <dbReference type="ARBA" id="ARBA00023175"/>
    </source>
</evidence>
<reference evidence="17" key="2">
    <citation type="submission" date="2025-08" db="UniProtKB">
        <authorList>
            <consortium name="Ensembl"/>
        </authorList>
    </citation>
    <scope>IDENTIFICATION</scope>
</reference>
<dbReference type="Gene3D" id="3.40.850.10">
    <property type="entry name" value="Kinesin motor domain"/>
    <property type="match status" value="1"/>
</dbReference>
<dbReference type="CDD" id="cd01380">
    <property type="entry name" value="MYSc_Myo5"/>
    <property type="match status" value="1"/>
</dbReference>
<evidence type="ECO:0000256" key="12">
    <source>
        <dbReference type="SAM" id="Coils"/>
    </source>
</evidence>
<keyword evidence="10 11" id="KW-0009">Actin-binding</keyword>